<dbReference type="InterPro" id="IPR050545">
    <property type="entry name" value="Mycobact_MmpL"/>
</dbReference>
<dbReference type="Gene3D" id="1.10.287.950">
    <property type="entry name" value="Methyl-accepting chemotaxis protein"/>
    <property type="match status" value="1"/>
</dbReference>
<keyword evidence="6 8" id="KW-0472">Membrane</keyword>
<evidence type="ECO:0000256" key="2">
    <source>
        <dbReference type="ARBA" id="ARBA00010157"/>
    </source>
</evidence>
<dbReference type="NCBIfam" id="TIGR03057">
    <property type="entry name" value="xxxLxxG_by_4"/>
    <property type="match status" value="2"/>
</dbReference>
<evidence type="ECO:0000259" key="9">
    <source>
        <dbReference type="Pfam" id="PF03176"/>
    </source>
</evidence>
<feature type="transmembrane region" description="Helical" evidence="8">
    <location>
        <begin position="199"/>
        <end position="232"/>
    </location>
</feature>
<feature type="transmembrane region" description="Helical" evidence="8">
    <location>
        <begin position="372"/>
        <end position="397"/>
    </location>
</feature>
<dbReference type="PANTHER" id="PTHR33406:SF6">
    <property type="entry name" value="MEMBRANE PROTEIN YDGH-RELATED"/>
    <property type="match status" value="1"/>
</dbReference>
<accession>A0ABQ3VZR5</accession>
<proteinExistence type="inferred from homology"/>
<comment type="caution">
    <text evidence="10">The sequence shown here is derived from an EMBL/GenBank/DDBJ whole genome shotgun (WGS) entry which is preliminary data.</text>
</comment>
<evidence type="ECO:0000313" key="11">
    <source>
        <dbReference type="Proteomes" id="UP000604765"/>
    </source>
</evidence>
<evidence type="ECO:0000256" key="5">
    <source>
        <dbReference type="ARBA" id="ARBA00022989"/>
    </source>
</evidence>
<sequence>MSAQFNEPHNNFDLGKGRELMHNFREKHILPLIIWIGLVLIAAFTLPNISQLVRDKGSVRLPATVQSEVAQKIQKKSAGGKNVRTLIAVFNNKHGKLTDEQSLQIGTAVSQIRSDPDLHIVSVTSAGDNAAAKKQLVSNDGTTEMAMITVPSKYKVKGQTKAVLNKIKTPGLRTYVTGADVLNEDFSATTEKGLQKTEIIAAIFIFLVLIIVFRSFLIPVISLLTVGISYLISLNIVMNLAQRYGFPISNFTQVFLVVVLFGIGTDYNILLYDRFKEQIKKGQTAVAAARTARRHAGRTILYSGSSVLIGFTALALAKFSFYRSGVGVAVGVAVLLLVLLTLNMFFMATLGEKLFWPSKNLAAHDKSVVWHFLSKFTLSHTFVMVGILVIASVPLLFVGSQKLNFNNADELPNSVQSKAGYNLIKEHYPAGTSGPSTLYIENKKPLNTQQYLAEIDQITGYLKAEPGVKSVASVTRPGGTKIEQLYLKSQLKTLTDGLDQANYGIKKVQKGLASANKKLASSNTSESLAQVQQLADGASRLQSGAQQLSNSLSTYTAGVNSLASGSQQLSQGASSLSSGVGQLSTSSQTLNSGIQQLRSRTARLRALRSRVSRLATGSSRLSSGLGRLRSQTTPFSSGLNQLNSGASQLQQNSASLVSGAQSVASGSTEVNNGVQTLSSKMKALQSQMQQLQSGLTSANAGLSKVNAGTNTVNDYLKEMQKSYLGDTFYMPKASVKSPTFTTSLDAFMSKNRKITKVTFILNSDPSTTKSADRIRTITRDVNAKLKDSSLKKAKVAIGGQSSQTADLQKTANSDFLRTVAIMLVGIGIALMFVTRSLVQALTIIGTLIVTYFGALQITKWLSEYLLFQNMLTWNTPFFSFIMLVALGVDYSIFLMMRYRDDASTITDVRMRILNSATIIGTVVISAAIILGGTFAALIPSNVLTLIQVAITVIVGLIILVITLPIIMSAMVKWTYPYVNDKMYKKSLANKDSAQNRRTQQPDTRVDNHTK</sequence>
<keyword evidence="5 8" id="KW-1133">Transmembrane helix</keyword>
<keyword evidence="4 8" id="KW-0812">Transmembrane</keyword>
<feature type="transmembrane region" description="Helical" evidence="8">
    <location>
        <begin position="840"/>
        <end position="857"/>
    </location>
</feature>
<feature type="region of interest" description="Disordered" evidence="7">
    <location>
        <begin position="989"/>
        <end position="1010"/>
    </location>
</feature>
<evidence type="ECO:0000256" key="1">
    <source>
        <dbReference type="ARBA" id="ARBA00004651"/>
    </source>
</evidence>
<feature type="transmembrane region" description="Helical" evidence="8">
    <location>
        <begin position="944"/>
        <end position="966"/>
    </location>
</feature>
<keyword evidence="3" id="KW-1003">Cell membrane</keyword>
<dbReference type="Gene3D" id="1.20.1640.10">
    <property type="entry name" value="Multidrug efflux transporter AcrB transmembrane domain"/>
    <property type="match status" value="2"/>
</dbReference>
<comment type="subcellular location">
    <subcellularLocation>
        <location evidence="1">Cell membrane</location>
        <topology evidence="1">Multi-pass membrane protein</topology>
    </subcellularLocation>
</comment>
<evidence type="ECO:0000256" key="8">
    <source>
        <dbReference type="SAM" id="Phobius"/>
    </source>
</evidence>
<name>A0ABQ3VZR5_9LACO</name>
<feature type="transmembrane region" description="Helical" evidence="8">
    <location>
        <begin position="300"/>
        <end position="322"/>
    </location>
</feature>
<protein>
    <submittedName>
        <fullName evidence="10">Membrane protein</fullName>
    </submittedName>
</protein>
<dbReference type="Proteomes" id="UP000604765">
    <property type="component" value="Unassembled WGS sequence"/>
</dbReference>
<feature type="transmembrane region" description="Helical" evidence="8">
    <location>
        <begin position="916"/>
        <end position="938"/>
    </location>
</feature>
<organism evidence="10 11">
    <name type="scientific">Lentilactobacillus fungorum</name>
    <dbReference type="NCBI Taxonomy" id="2201250"/>
    <lineage>
        <taxon>Bacteria</taxon>
        <taxon>Bacillati</taxon>
        <taxon>Bacillota</taxon>
        <taxon>Bacilli</taxon>
        <taxon>Lactobacillales</taxon>
        <taxon>Lactobacillaceae</taxon>
        <taxon>Lentilactobacillus</taxon>
    </lineage>
</organism>
<reference evidence="10 11" key="1">
    <citation type="journal article" date="2021" name="Int. J. Syst. Evol. Microbiol.">
        <title>Lentilactobacillus fungorum sp. nov., isolated from spent mushroom substrates.</title>
        <authorList>
            <person name="Tohno M."/>
            <person name="Tanizawa Y."/>
            <person name="Kojima Y."/>
            <person name="Sakamoto M."/>
            <person name="Ohkuma M."/>
            <person name="Kobayashi H."/>
        </authorList>
    </citation>
    <scope>NUCLEOTIDE SEQUENCE [LARGE SCALE GENOMIC DNA]</scope>
    <source>
        <strain evidence="10 11">YK48G</strain>
    </source>
</reference>
<evidence type="ECO:0000256" key="6">
    <source>
        <dbReference type="ARBA" id="ARBA00023136"/>
    </source>
</evidence>
<feature type="transmembrane region" description="Helical" evidence="8">
    <location>
        <begin position="328"/>
        <end position="351"/>
    </location>
</feature>
<dbReference type="SUPFAM" id="SSF82866">
    <property type="entry name" value="Multidrug efflux transporter AcrB transmembrane domain"/>
    <property type="match status" value="2"/>
</dbReference>
<feature type="transmembrane region" description="Helical" evidence="8">
    <location>
        <begin position="28"/>
        <end position="46"/>
    </location>
</feature>
<keyword evidence="11" id="KW-1185">Reference proteome</keyword>
<dbReference type="InterPro" id="IPR023908">
    <property type="entry name" value="xxxLxxG_rpt"/>
</dbReference>
<dbReference type="InterPro" id="IPR004869">
    <property type="entry name" value="MMPL_dom"/>
</dbReference>
<comment type="similarity">
    <text evidence="2">Belongs to the resistance-nodulation-cell division (RND) (TC 2.A.6) family. MmpL subfamily.</text>
</comment>
<evidence type="ECO:0000256" key="4">
    <source>
        <dbReference type="ARBA" id="ARBA00022692"/>
    </source>
</evidence>
<gene>
    <name evidence="10" type="ORF">YK48G_11360</name>
</gene>
<dbReference type="EMBL" id="BNJR01000011">
    <property type="protein sequence ID" value="GHP13711.1"/>
    <property type="molecule type" value="Genomic_DNA"/>
</dbReference>
<feature type="transmembrane region" description="Helical" evidence="8">
    <location>
        <begin position="877"/>
        <end position="896"/>
    </location>
</feature>
<feature type="domain" description="Membrane transport protein MMPL" evidence="9">
    <location>
        <begin position="636"/>
        <end position="973"/>
    </location>
</feature>
<feature type="compositionally biased region" description="Polar residues" evidence="7">
    <location>
        <begin position="989"/>
        <end position="1002"/>
    </location>
</feature>
<dbReference type="PANTHER" id="PTHR33406">
    <property type="entry name" value="MEMBRANE PROTEIN MJ1562-RELATED"/>
    <property type="match status" value="1"/>
</dbReference>
<feature type="domain" description="Membrane transport protein MMPL" evidence="9">
    <location>
        <begin position="67"/>
        <end position="375"/>
    </location>
</feature>
<feature type="transmembrane region" description="Helical" evidence="8">
    <location>
        <begin position="252"/>
        <end position="272"/>
    </location>
</feature>
<dbReference type="Pfam" id="PF03176">
    <property type="entry name" value="MMPL"/>
    <property type="match status" value="2"/>
</dbReference>
<feature type="transmembrane region" description="Helical" evidence="8">
    <location>
        <begin position="815"/>
        <end position="833"/>
    </location>
</feature>
<evidence type="ECO:0000256" key="7">
    <source>
        <dbReference type="SAM" id="MobiDB-lite"/>
    </source>
</evidence>
<evidence type="ECO:0000313" key="10">
    <source>
        <dbReference type="EMBL" id="GHP13711.1"/>
    </source>
</evidence>
<evidence type="ECO:0000256" key="3">
    <source>
        <dbReference type="ARBA" id="ARBA00022475"/>
    </source>
</evidence>